<organism evidence="2 3">
    <name type="scientific">Microbacterium phage IAmGroot</name>
    <dbReference type="NCBI Taxonomy" id="2588486"/>
    <lineage>
        <taxon>Viruses</taxon>
        <taxon>Duplodnaviria</taxon>
        <taxon>Heunggongvirae</taxon>
        <taxon>Uroviricota</taxon>
        <taxon>Caudoviricetes</taxon>
        <taxon>Casidaviridae</taxon>
        <taxon>Gardenstatevirus</taxon>
        <taxon>Gardenstatevirus iamgroot</taxon>
    </lineage>
</organism>
<reference evidence="3" key="1">
    <citation type="submission" date="2019-05" db="EMBL/GenBank/DDBJ databases">
        <authorList>
            <person name="Matney K."/>
            <person name="Lacafta O."/>
            <person name="Ahmed J."/>
            <person name="Anderson S."/>
            <person name="Assadpour T."/>
            <person name="Espinosa K."/>
            <person name="Gadsden T."/>
            <person name="Graham A."/>
            <person name="Hajjar W."/>
            <person name="Howard T."/>
            <person name="Matsen K."/>
            <person name="Osu J."/>
            <person name="Rup E."/>
            <person name="Sang H."/>
            <person name="Wadi S."/>
            <person name="McNeal J."/>
            <person name="Temple L."/>
        </authorList>
    </citation>
    <scope>NUCLEOTIDE SEQUENCE [LARGE SCALE GENOMIC DNA]</scope>
</reference>
<dbReference type="InterPro" id="IPR027434">
    <property type="entry name" value="Homing_endonucl"/>
</dbReference>
<accession>A0A4Y6E716</accession>
<evidence type="ECO:0000256" key="1">
    <source>
        <dbReference type="SAM" id="MobiDB-lite"/>
    </source>
</evidence>
<evidence type="ECO:0000313" key="2">
    <source>
        <dbReference type="EMBL" id="QDF14205.1"/>
    </source>
</evidence>
<dbReference type="Proteomes" id="UP000317085">
    <property type="component" value="Segment"/>
</dbReference>
<keyword evidence="2" id="KW-0540">Nuclease</keyword>
<dbReference type="SUPFAM" id="SSF55608">
    <property type="entry name" value="Homing endonucleases"/>
    <property type="match status" value="1"/>
</dbReference>
<feature type="region of interest" description="Disordered" evidence="1">
    <location>
        <begin position="113"/>
        <end position="132"/>
    </location>
</feature>
<gene>
    <name evidence="2" type="primary">32</name>
    <name evidence="2" type="ORF">SEA_IAMGROOT_32</name>
</gene>
<dbReference type="GO" id="GO:0004519">
    <property type="term" value="F:endonuclease activity"/>
    <property type="evidence" value="ECO:0007669"/>
    <property type="project" value="UniProtKB-KW"/>
</dbReference>
<name>A0A4Y6E716_9CAUD</name>
<evidence type="ECO:0000313" key="3">
    <source>
        <dbReference type="Proteomes" id="UP000317085"/>
    </source>
</evidence>
<dbReference type="EMBL" id="MK880124">
    <property type="protein sequence ID" value="QDF14205.1"/>
    <property type="molecule type" value="Genomic_DNA"/>
</dbReference>
<keyword evidence="3" id="KW-1185">Reference proteome</keyword>
<sequence>MASESTFQPSHDDLLWLAGLLEGEGAFDAHRGRYPRIRLQMTDRDVVERVAKLLGTTVRLSLKRAPASATWNAELSGDRAAEIMAALLPYMGARRSARIAEVLRDSAYYKGHTRPSLPGPRLTPDAPLALTA</sequence>
<keyword evidence="2" id="KW-0255">Endonuclease</keyword>
<keyword evidence="2" id="KW-0378">Hydrolase</keyword>
<proteinExistence type="predicted"/>
<protein>
    <submittedName>
        <fullName evidence="2">LAGLIDADG endonuclease</fullName>
    </submittedName>
</protein>